<evidence type="ECO:0000256" key="1">
    <source>
        <dbReference type="SAM" id="MobiDB-lite"/>
    </source>
</evidence>
<sequence>MISFLNAAATGEGDGAAPGTGRRKVRRASTCEALEGRQLLNGSWGGGMGWGRTDAAPISAADAAGGPAQFRSIGGQDGPRLDASSGPMSFRVAPGQSSGGPASTAGTAPGDPAAAGTTTAAGTDATAADMQAWRTLRIDSEALKGMVPATLQASIKSDVAIIDKALLTLGQAKDATTTGGSSASSADGSSATTDGSAATTTADGSATTTATADGSATATATTTDALTKLTTLLQEAQVSDGVISGIKADIQSYQSAIASADATLLNKITSERAALISGLSTDQQAAMTKYGAGLDGLGGNLGINLDADAATRVTVAPTNTQGGPADTARARPIFTMDHQGAVPVATTVQATPIAAGQGDATVTTSAQATPVAAGQGAVPVATTAQATPVASGQAGATLATSDAGATGPMADASGQGGPGMSARGRRVHGGSGMTAASDVARAGGGRLARASSNNTGGPGSFGRFHGGRGFGRSGR</sequence>
<dbReference type="KEGG" id="agv:OJF2_36630"/>
<feature type="region of interest" description="Disordered" evidence="1">
    <location>
        <begin position="7"/>
        <end position="27"/>
    </location>
</feature>
<protein>
    <submittedName>
        <fullName evidence="2">Uncharacterized protein</fullName>
    </submittedName>
</protein>
<feature type="region of interest" description="Disordered" evidence="1">
    <location>
        <begin position="174"/>
        <end position="217"/>
    </location>
</feature>
<gene>
    <name evidence="2" type="ORF">OJF2_36630</name>
</gene>
<keyword evidence="3" id="KW-1185">Reference proteome</keyword>
<dbReference type="Proteomes" id="UP000324233">
    <property type="component" value="Chromosome"/>
</dbReference>
<dbReference type="EMBL" id="CP042997">
    <property type="protein sequence ID" value="QEH35118.1"/>
    <property type="molecule type" value="Genomic_DNA"/>
</dbReference>
<proteinExistence type="predicted"/>
<dbReference type="RefSeq" id="WP_210420572.1">
    <property type="nucleotide sequence ID" value="NZ_CP042997.1"/>
</dbReference>
<organism evidence="2 3">
    <name type="scientific">Aquisphaera giovannonii</name>
    <dbReference type="NCBI Taxonomy" id="406548"/>
    <lineage>
        <taxon>Bacteria</taxon>
        <taxon>Pseudomonadati</taxon>
        <taxon>Planctomycetota</taxon>
        <taxon>Planctomycetia</taxon>
        <taxon>Isosphaerales</taxon>
        <taxon>Isosphaeraceae</taxon>
        <taxon>Aquisphaera</taxon>
    </lineage>
</organism>
<accession>A0A5B9W3E9</accession>
<dbReference type="AlphaFoldDB" id="A0A5B9W3E9"/>
<reference evidence="2 3" key="1">
    <citation type="submission" date="2019-08" db="EMBL/GenBank/DDBJ databases">
        <title>Deep-cultivation of Planctomycetes and their phenomic and genomic characterization uncovers novel biology.</title>
        <authorList>
            <person name="Wiegand S."/>
            <person name="Jogler M."/>
            <person name="Boedeker C."/>
            <person name="Pinto D."/>
            <person name="Vollmers J."/>
            <person name="Rivas-Marin E."/>
            <person name="Kohn T."/>
            <person name="Peeters S.H."/>
            <person name="Heuer A."/>
            <person name="Rast P."/>
            <person name="Oberbeckmann S."/>
            <person name="Bunk B."/>
            <person name="Jeske O."/>
            <person name="Meyerdierks A."/>
            <person name="Storesund J.E."/>
            <person name="Kallscheuer N."/>
            <person name="Luecker S."/>
            <person name="Lage O.M."/>
            <person name="Pohl T."/>
            <person name="Merkel B.J."/>
            <person name="Hornburger P."/>
            <person name="Mueller R.-W."/>
            <person name="Bruemmer F."/>
            <person name="Labrenz M."/>
            <person name="Spormann A.M."/>
            <person name="Op den Camp H."/>
            <person name="Overmann J."/>
            <person name="Amann R."/>
            <person name="Jetten M.S.M."/>
            <person name="Mascher T."/>
            <person name="Medema M.H."/>
            <person name="Devos D.P."/>
            <person name="Kaster A.-K."/>
            <person name="Ovreas L."/>
            <person name="Rohde M."/>
            <person name="Galperin M.Y."/>
            <person name="Jogler C."/>
        </authorList>
    </citation>
    <scope>NUCLEOTIDE SEQUENCE [LARGE SCALE GENOMIC DNA]</scope>
    <source>
        <strain evidence="2 3">OJF2</strain>
    </source>
</reference>
<evidence type="ECO:0000313" key="2">
    <source>
        <dbReference type="EMBL" id="QEH35118.1"/>
    </source>
</evidence>
<name>A0A5B9W3E9_9BACT</name>
<evidence type="ECO:0000313" key="3">
    <source>
        <dbReference type="Proteomes" id="UP000324233"/>
    </source>
</evidence>
<feature type="compositionally biased region" description="Low complexity" evidence="1">
    <location>
        <begin position="93"/>
        <end position="124"/>
    </location>
</feature>
<feature type="region of interest" description="Disordered" evidence="1">
    <location>
        <begin position="62"/>
        <end position="124"/>
    </location>
</feature>
<feature type="region of interest" description="Disordered" evidence="1">
    <location>
        <begin position="400"/>
        <end position="475"/>
    </location>
</feature>